<proteinExistence type="predicted"/>
<name>A0AAJ6NNT3_9CYAN</name>
<gene>
    <name evidence="3" type="ORF">QI031_18675</name>
</gene>
<dbReference type="PROSITE" id="PS50110">
    <property type="entry name" value="RESPONSE_REGULATORY"/>
    <property type="match status" value="1"/>
</dbReference>
<dbReference type="InterPro" id="IPR011006">
    <property type="entry name" value="CheY-like_superfamily"/>
</dbReference>
<sequence length="70" mass="7781">MLRLYCSIIRKVRSQEAEKEDKIPAIALTVFARTEECQLVLEAGFQAHITKPIEADELVVAIANLAGLNK</sequence>
<dbReference type="AlphaFoldDB" id="A0AAJ6NNT3"/>
<dbReference type="GO" id="GO:0000160">
    <property type="term" value="P:phosphorelay signal transduction system"/>
    <property type="evidence" value="ECO:0007669"/>
    <property type="project" value="InterPro"/>
</dbReference>
<evidence type="ECO:0000256" key="1">
    <source>
        <dbReference type="PROSITE-ProRule" id="PRU00169"/>
    </source>
</evidence>
<evidence type="ECO:0000259" key="2">
    <source>
        <dbReference type="PROSITE" id="PS50110"/>
    </source>
</evidence>
<dbReference type="SUPFAM" id="SSF52172">
    <property type="entry name" value="CheY-like"/>
    <property type="match status" value="1"/>
</dbReference>
<dbReference type="Proteomes" id="UP001223520">
    <property type="component" value="Chromosome"/>
</dbReference>
<dbReference type="RefSeq" id="WP_281481157.1">
    <property type="nucleotide sequence ID" value="NZ_CP124543.1"/>
</dbReference>
<dbReference type="KEGG" id="hbq:QI031_18675"/>
<comment type="caution">
    <text evidence="1">Lacks conserved residue(s) required for the propagation of feature annotation.</text>
</comment>
<dbReference type="Gene3D" id="3.40.50.2300">
    <property type="match status" value="1"/>
</dbReference>
<dbReference type="InterPro" id="IPR001789">
    <property type="entry name" value="Sig_transdc_resp-reg_receiver"/>
</dbReference>
<organism evidence="3 4">
    <name type="scientific">Halotia branconii CENA392</name>
    <dbReference type="NCBI Taxonomy" id="1539056"/>
    <lineage>
        <taxon>Bacteria</taxon>
        <taxon>Bacillati</taxon>
        <taxon>Cyanobacteriota</taxon>
        <taxon>Cyanophyceae</taxon>
        <taxon>Nostocales</taxon>
        <taxon>Nodulariaceae</taxon>
        <taxon>Halotia</taxon>
    </lineage>
</organism>
<accession>A0AAJ6NNT3</accession>
<evidence type="ECO:0000313" key="3">
    <source>
        <dbReference type="EMBL" id="WGV23827.1"/>
    </source>
</evidence>
<protein>
    <submittedName>
        <fullName evidence="3">Response regulator</fullName>
    </submittedName>
</protein>
<dbReference type="EMBL" id="CP124543">
    <property type="protein sequence ID" value="WGV23827.1"/>
    <property type="molecule type" value="Genomic_DNA"/>
</dbReference>
<feature type="domain" description="Response regulatory" evidence="2">
    <location>
        <begin position="1"/>
        <end position="66"/>
    </location>
</feature>
<reference evidence="3 4" key="1">
    <citation type="journal article" date="2023" name="Limnol Oceanogr Lett">
        <title>Environmental adaptations by the intertidal Antarctic cyanobacterium Halotia branconii CENA392 as revealed using long-read genome sequencing.</title>
        <authorList>
            <person name="Dextro R.B."/>
            <person name="Delbaje E."/>
            <person name="Freitas P.N.N."/>
            <person name="Geraldes V."/>
            <person name="Pinto E."/>
            <person name="Long P.F."/>
            <person name="Fiore M.F."/>
        </authorList>
    </citation>
    <scope>NUCLEOTIDE SEQUENCE [LARGE SCALE GENOMIC DNA]</scope>
    <source>
        <strain evidence="3 4">CENA392</strain>
    </source>
</reference>
<evidence type="ECO:0000313" key="4">
    <source>
        <dbReference type="Proteomes" id="UP001223520"/>
    </source>
</evidence>
<keyword evidence="4" id="KW-1185">Reference proteome</keyword>